<evidence type="ECO:0000256" key="3">
    <source>
        <dbReference type="SAM" id="MobiDB-lite"/>
    </source>
</evidence>
<accession>A0A9Q9SSV0</accession>
<dbReference type="FunFam" id="3.20.20.140:FF:000019">
    <property type="entry name" value="Cytosine deaminase"/>
    <property type="match status" value="1"/>
</dbReference>
<feature type="region of interest" description="Disordered" evidence="3">
    <location>
        <begin position="1"/>
        <end position="35"/>
    </location>
</feature>
<dbReference type="GO" id="GO:0006209">
    <property type="term" value="P:cytosine catabolic process"/>
    <property type="evidence" value="ECO:0007669"/>
    <property type="project" value="TreeGrafter"/>
</dbReference>
<dbReference type="PANTHER" id="PTHR32027:SF0">
    <property type="entry name" value="CYTOSINE DEAMINASE"/>
    <property type="match status" value="1"/>
</dbReference>
<reference evidence="5" key="2">
    <citation type="submission" date="2022-10" db="EMBL/GenBank/DDBJ databases">
        <authorList>
            <person name="Ngo T.-E."/>
        </authorList>
    </citation>
    <scope>NUCLEOTIDE SEQUENCE</scope>
    <source>
        <strain evidence="5">JHB</strain>
    </source>
</reference>
<evidence type="ECO:0000256" key="1">
    <source>
        <dbReference type="ARBA" id="ARBA00022723"/>
    </source>
</evidence>
<sequence>MRYIQFSHRPLPTPDSRLPTPDSRLPTPDSRLPTPDSLMIPTAERYWLTNAHVPFCLLENSNVYHRNEQGLCLVDIEINQGAIAGIVPKAIVPKGQQNTMLEKSRYGIDLGQKATLRERSRYAIANSTENSIANSVEASTDTSNIPSHIPSNIPSINLRQGQVWPCFLDIHTHLDKGHIWERSPNPDGTFNSACLTGHADAETYWQRSDLYRRMEFGLKCSYAHGTKAIRTHIDSVGEQSAISLEVFQTLQKEWQDRITLQAVSLVTLDYYQTAAGITLADKIAEVGGILGGVAYSNQDLDAQLDTVFSLAKERNLNLDFHADENGNPDSHCLRQIAKAAIRHQFTGKIICGHCCSLAMQPLEEVAETLKLVKAAGIAIVSLPMCNLYLQDRQANSTPSWRGVTRLHEIKQQGIPVTLASDNCRDPFYGFGDHDVLEVFTQAVRIAHLDMPIGDWPCAVTKTAADLMDLPDMGRIGVGLPADLILFKGRHFSELLSRPQHDRIILRQGKPIDTRLPDYAELEN</sequence>
<dbReference type="NCBIfam" id="NF005759">
    <property type="entry name" value="PRK07583.1"/>
    <property type="match status" value="1"/>
</dbReference>
<proteinExistence type="predicted"/>
<dbReference type="EC" id="3.5.4.1" evidence="5"/>
<dbReference type="EMBL" id="CP017708">
    <property type="protein sequence ID" value="WAN69039.1"/>
    <property type="molecule type" value="Genomic_DNA"/>
</dbReference>
<dbReference type="InterPro" id="IPR011059">
    <property type="entry name" value="Metal-dep_hydrolase_composite"/>
</dbReference>
<dbReference type="InterPro" id="IPR032466">
    <property type="entry name" value="Metal_Hydrolase"/>
</dbReference>
<dbReference type="Proteomes" id="UP000176944">
    <property type="component" value="Chromosome"/>
</dbReference>
<dbReference type="Pfam" id="PF07969">
    <property type="entry name" value="Amidohydro_3"/>
    <property type="match status" value="1"/>
</dbReference>
<dbReference type="GO" id="GO:0004131">
    <property type="term" value="F:cytosine deaminase activity"/>
    <property type="evidence" value="ECO:0007669"/>
    <property type="project" value="UniProtKB-EC"/>
</dbReference>
<reference evidence="5" key="1">
    <citation type="journal article" date="2017" name="Proc. Natl. Acad. Sci. U.S.A.">
        <title>Comparative genomics uncovers the prolific and distinctive metabolic potential of the cyanobacterial genus Moorea.</title>
        <authorList>
            <person name="Leao T."/>
            <person name="Castelao G."/>
            <person name="Korobeynikov A."/>
            <person name="Monroe E.A."/>
            <person name="Podell S."/>
            <person name="Glukhov E."/>
            <person name="Allen E.E."/>
            <person name="Gerwick W.H."/>
            <person name="Gerwick L."/>
        </authorList>
    </citation>
    <scope>NUCLEOTIDE SEQUENCE</scope>
    <source>
        <strain evidence="5">JHB</strain>
    </source>
</reference>
<dbReference type="GO" id="GO:0035888">
    <property type="term" value="F:isoguanine deaminase activity"/>
    <property type="evidence" value="ECO:0007669"/>
    <property type="project" value="TreeGrafter"/>
</dbReference>
<dbReference type="InterPro" id="IPR013108">
    <property type="entry name" value="Amidohydro_3"/>
</dbReference>
<dbReference type="SUPFAM" id="SSF51556">
    <property type="entry name" value="Metallo-dependent hydrolases"/>
    <property type="match status" value="1"/>
</dbReference>
<name>A0A9Q9SSV0_MOOP1</name>
<keyword evidence="1" id="KW-0479">Metal-binding</keyword>
<dbReference type="CDD" id="cd01293">
    <property type="entry name" value="Bact_CD"/>
    <property type="match status" value="1"/>
</dbReference>
<feature type="domain" description="Amidohydrolase 3" evidence="4">
    <location>
        <begin position="288"/>
        <end position="492"/>
    </location>
</feature>
<organism evidence="5">
    <name type="scientific">Moorena producens (strain JHB)</name>
    <dbReference type="NCBI Taxonomy" id="1454205"/>
    <lineage>
        <taxon>Bacteria</taxon>
        <taxon>Bacillati</taxon>
        <taxon>Cyanobacteriota</taxon>
        <taxon>Cyanophyceae</taxon>
        <taxon>Coleofasciculales</taxon>
        <taxon>Coleofasciculaceae</taxon>
        <taxon>Moorena</taxon>
    </lineage>
</organism>
<dbReference type="GO" id="GO:0046872">
    <property type="term" value="F:metal ion binding"/>
    <property type="evidence" value="ECO:0007669"/>
    <property type="project" value="UniProtKB-KW"/>
</dbReference>
<dbReference type="Gene3D" id="3.20.20.140">
    <property type="entry name" value="Metal-dependent hydrolases"/>
    <property type="match status" value="1"/>
</dbReference>
<dbReference type="InterPro" id="IPR052349">
    <property type="entry name" value="Metallo-hydrolase_Enzymes"/>
</dbReference>
<evidence type="ECO:0000259" key="4">
    <source>
        <dbReference type="Pfam" id="PF07969"/>
    </source>
</evidence>
<protein>
    <submittedName>
        <fullName evidence="5">Cytosine deaminase</fullName>
        <ecNumber evidence="5">3.5.4.1</ecNumber>
    </submittedName>
</protein>
<evidence type="ECO:0000313" key="5">
    <source>
        <dbReference type="EMBL" id="WAN69039.1"/>
    </source>
</evidence>
<dbReference type="PANTHER" id="PTHR32027">
    <property type="entry name" value="CYTOSINE DEAMINASE"/>
    <property type="match status" value="1"/>
</dbReference>
<dbReference type="AlphaFoldDB" id="A0A9Q9SSV0"/>
<keyword evidence="2 5" id="KW-0378">Hydrolase</keyword>
<evidence type="ECO:0000256" key="2">
    <source>
        <dbReference type="ARBA" id="ARBA00022801"/>
    </source>
</evidence>
<gene>
    <name evidence="5" type="ORF">BJP36_24900</name>
</gene>
<dbReference type="Gene3D" id="2.30.40.10">
    <property type="entry name" value="Urease, subunit C, domain 1"/>
    <property type="match status" value="1"/>
</dbReference>